<comment type="similarity">
    <text evidence="1 4">Belongs to the DapA family.</text>
</comment>
<dbReference type="AlphaFoldDB" id="A0A9D1R086"/>
<comment type="caution">
    <text evidence="6">The sequence shown here is derived from an EMBL/GenBank/DDBJ whole genome shotgun (WGS) entry which is preliminary data.</text>
</comment>
<evidence type="ECO:0000313" key="6">
    <source>
        <dbReference type="EMBL" id="HIW78874.1"/>
    </source>
</evidence>
<evidence type="ECO:0000256" key="1">
    <source>
        <dbReference type="ARBA" id="ARBA00007592"/>
    </source>
</evidence>
<evidence type="ECO:0000256" key="2">
    <source>
        <dbReference type="ARBA" id="ARBA00023239"/>
    </source>
</evidence>
<keyword evidence="3" id="KW-0704">Schiff base</keyword>
<dbReference type="InterPro" id="IPR002220">
    <property type="entry name" value="DapA-like"/>
</dbReference>
<dbReference type="SMART" id="SM01130">
    <property type="entry name" value="DHDPS"/>
    <property type="match status" value="1"/>
</dbReference>
<dbReference type="InterPro" id="IPR013785">
    <property type="entry name" value="Aldolase_TIM"/>
</dbReference>
<feature type="active site" description="Schiff-base intermediate with substrate" evidence="5">
    <location>
        <position position="166"/>
    </location>
</feature>
<dbReference type="EMBL" id="DXGI01000264">
    <property type="protein sequence ID" value="HIW78874.1"/>
    <property type="molecule type" value="Genomic_DNA"/>
</dbReference>
<evidence type="ECO:0000313" key="7">
    <source>
        <dbReference type="Proteomes" id="UP000824264"/>
    </source>
</evidence>
<evidence type="ECO:0000256" key="4">
    <source>
        <dbReference type="PIRNR" id="PIRNR001365"/>
    </source>
</evidence>
<reference evidence="6" key="1">
    <citation type="journal article" date="2021" name="PeerJ">
        <title>Extensive microbial diversity within the chicken gut microbiome revealed by metagenomics and culture.</title>
        <authorList>
            <person name="Gilroy R."/>
            <person name="Ravi A."/>
            <person name="Getino M."/>
            <person name="Pursley I."/>
            <person name="Horton D.L."/>
            <person name="Alikhan N.F."/>
            <person name="Baker D."/>
            <person name="Gharbi K."/>
            <person name="Hall N."/>
            <person name="Watson M."/>
            <person name="Adriaenssens E.M."/>
            <person name="Foster-Nyarko E."/>
            <person name="Jarju S."/>
            <person name="Secka A."/>
            <person name="Antonio M."/>
            <person name="Oren A."/>
            <person name="Chaudhuri R.R."/>
            <person name="La Ragione R."/>
            <person name="Hildebrand F."/>
            <person name="Pallen M.J."/>
        </authorList>
    </citation>
    <scope>NUCLEOTIDE SEQUENCE</scope>
    <source>
        <strain evidence="6">ChiSxjej5B17-1746</strain>
    </source>
</reference>
<dbReference type="Proteomes" id="UP000824264">
    <property type="component" value="Unassembled WGS sequence"/>
</dbReference>
<dbReference type="InterPro" id="IPR020625">
    <property type="entry name" value="Schiff_base-form_aldolases_AS"/>
</dbReference>
<dbReference type="PRINTS" id="PR00146">
    <property type="entry name" value="DHPICSNTHASE"/>
</dbReference>
<proteinExistence type="inferred from homology"/>
<protein>
    <submittedName>
        <fullName evidence="6">Dihydrodipicolinate synthase family protein</fullName>
    </submittedName>
</protein>
<organism evidence="6 7">
    <name type="scientific">Candidatus Bilophila faecipullorum</name>
    <dbReference type="NCBI Taxonomy" id="2838482"/>
    <lineage>
        <taxon>Bacteria</taxon>
        <taxon>Pseudomonadati</taxon>
        <taxon>Thermodesulfobacteriota</taxon>
        <taxon>Desulfovibrionia</taxon>
        <taxon>Desulfovibrionales</taxon>
        <taxon>Desulfovibrionaceae</taxon>
        <taxon>Bilophila</taxon>
    </lineage>
</organism>
<dbReference type="PIRSF" id="PIRSF001365">
    <property type="entry name" value="DHDPS"/>
    <property type="match status" value="1"/>
</dbReference>
<accession>A0A9D1R086</accession>
<dbReference type="Pfam" id="PF00701">
    <property type="entry name" value="DHDPS"/>
    <property type="match status" value="1"/>
</dbReference>
<gene>
    <name evidence="6" type="ORF">H9874_06995</name>
</gene>
<dbReference type="CDD" id="cd00408">
    <property type="entry name" value="DHDPS-like"/>
    <property type="match status" value="1"/>
</dbReference>
<dbReference type="PANTHER" id="PTHR12128:SF66">
    <property type="entry name" value="4-HYDROXY-2-OXOGLUTARATE ALDOLASE, MITOCHONDRIAL"/>
    <property type="match status" value="1"/>
</dbReference>
<reference evidence="6" key="2">
    <citation type="submission" date="2021-04" db="EMBL/GenBank/DDBJ databases">
        <authorList>
            <person name="Gilroy R."/>
        </authorList>
    </citation>
    <scope>NUCLEOTIDE SEQUENCE</scope>
    <source>
        <strain evidence="6">ChiSxjej5B17-1746</strain>
    </source>
</reference>
<dbReference type="Gene3D" id="3.20.20.70">
    <property type="entry name" value="Aldolase class I"/>
    <property type="match status" value="1"/>
</dbReference>
<name>A0A9D1R086_9BACT</name>
<evidence type="ECO:0000256" key="5">
    <source>
        <dbReference type="PIRSR" id="PIRSR001365-1"/>
    </source>
</evidence>
<dbReference type="GO" id="GO:0044281">
    <property type="term" value="P:small molecule metabolic process"/>
    <property type="evidence" value="ECO:0007669"/>
    <property type="project" value="UniProtKB-ARBA"/>
</dbReference>
<sequence>MAETGKKYAGVWCPSITPFGTDGKVDLRALERHFSRLAGAGADGVLLMGSIGEFTALSLDERLSLLHAARDMSALPMIANVSATCMEDMARLADAAYSEGYEAVMALPHYYFGQTPRQLEAYFTALDARFGGEWLIYNFPARTGCDVDGALLARLAARFPRLMGVKDTVDCASHTRAVVRAVEAVRKDFSVLCGFDEYFIPHLMNGGDGVLSGLNNVVPELFVRAKAALLQGDVPQLCAAQREIGRLSAIYTIGDDFVAAIKTAVAAKFGGLEPVSRSCGGELTPAQAAEVRRLFGL</sequence>
<feature type="active site" description="Proton donor/acceptor" evidence="5">
    <location>
        <position position="137"/>
    </location>
</feature>
<dbReference type="PROSITE" id="PS00666">
    <property type="entry name" value="DHDPS_2"/>
    <property type="match status" value="1"/>
</dbReference>
<dbReference type="PANTHER" id="PTHR12128">
    <property type="entry name" value="DIHYDRODIPICOLINATE SYNTHASE"/>
    <property type="match status" value="1"/>
</dbReference>
<dbReference type="GO" id="GO:0008840">
    <property type="term" value="F:4-hydroxy-tetrahydrodipicolinate synthase activity"/>
    <property type="evidence" value="ECO:0007669"/>
    <property type="project" value="TreeGrafter"/>
</dbReference>
<dbReference type="SUPFAM" id="SSF51569">
    <property type="entry name" value="Aldolase"/>
    <property type="match status" value="1"/>
</dbReference>
<keyword evidence="2 4" id="KW-0456">Lyase</keyword>
<evidence type="ECO:0000256" key="3">
    <source>
        <dbReference type="ARBA" id="ARBA00023270"/>
    </source>
</evidence>